<keyword evidence="1" id="KW-0472">Membrane</keyword>
<keyword evidence="3" id="KW-1185">Reference proteome</keyword>
<name>A0A9W8HWN0_9FUNG</name>
<dbReference type="Gene3D" id="1.25.40.10">
    <property type="entry name" value="Tetratricopeptide repeat domain"/>
    <property type="match status" value="2"/>
</dbReference>
<evidence type="ECO:0000313" key="2">
    <source>
        <dbReference type="EMBL" id="KAJ2800106.1"/>
    </source>
</evidence>
<dbReference type="AlphaFoldDB" id="A0A9W8HWN0"/>
<dbReference type="GO" id="GO:0051787">
    <property type="term" value="F:misfolded protein binding"/>
    <property type="evidence" value="ECO:0007669"/>
    <property type="project" value="TreeGrafter"/>
</dbReference>
<feature type="transmembrane region" description="Helical" evidence="1">
    <location>
        <begin position="64"/>
        <end position="90"/>
    </location>
</feature>
<organism evidence="2 3">
    <name type="scientific">Coemansia guatemalensis</name>
    <dbReference type="NCBI Taxonomy" id="2761395"/>
    <lineage>
        <taxon>Eukaryota</taxon>
        <taxon>Fungi</taxon>
        <taxon>Fungi incertae sedis</taxon>
        <taxon>Zoopagomycota</taxon>
        <taxon>Kickxellomycotina</taxon>
        <taxon>Kickxellomycetes</taxon>
        <taxon>Kickxellales</taxon>
        <taxon>Kickxellaceae</taxon>
        <taxon>Coemansia</taxon>
    </lineage>
</organism>
<dbReference type="PANTHER" id="PTHR28142:SF1">
    <property type="entry name" value="MITOCHONDRIAL INNER MEMBRANE I-AAA PROTEASE SUPERCOMPLEX SUBUNIT MGR3-RELATED"/>
    <property type="match status" value="1"/>
</dbReference>
<dbReference type="InterPro" id="IPR040201">
    <property type="entry name" value="Mrg3-like"/>
</dbReference>
<sequence length="447" mass="49547">MLRRIGISPHTSRCARALRPRAAGAMPVLRAAARIQPSYGSIQQRGKSTLTKILLEDSWRTIGLVFGIAFIASGIGYVGYVTFFGASTIYPKEERNMLRKAGRLYRCAPENQDLPKAIEYYTKALANLDKLGEEDPMHARDAHHITGLVARIAEVYAEMGDLDKAIEMYTDFMQRILDEERIKDPKLLVGELLDKGLPANRQQNIQRALGCANKLAEAYEMRSARSKRRTAVLPSAAKASEEDEQAANRWYQWCLQLVTLTYLKDYNAWLAEHRKPAVKEPPFDPDTLPKCFLAEEVASLFYNAATFFNRNGQPQLGAPLLMRALDLLDYGADGREKSVCRSSIILSHLANAAVETGDLPAAEKWTIEGLRLAKKFRENAECLSSFIALAYDLGAVYEAAGMVDSARVQYRHVNVVAKAAGDSEAERLAAAGLDRMSAAAQPDSKKT</sequence>
<keyword evidence="1" id="KW-1133">Transmembrane helix</keyword>
<proteinExistence type="predicted"/>
<accession>A0A9W8HWN0</accession>
<dbReference type="InterPro" id="IPR011990">
    <property type="entry name" value="TPR-like_helical_dom_sf"/>
</dbReference>
<dbReference type="Proteomes" id="UP001140094">
    <property type="component" value="Unassembled WGS sequence"/>
</dbReference>
<dbReference type="PANTHER" id="PTHR28142">
    <property type="entry name" value="MITOCHONDRIAL INNER MEMBRANE I-AAA PROTEASE SUPERCOMPLEX SUBUNIT MGR3-RELATED"/>
    <property type="match status" value="1"/>
</dbReference>
<comment type="caution">
    <text evidence="2">The sequence shown here is derived from an EMBL/GenBank/DDBJ whole genome shotgun (WGS) entry which is preliminary data.</text>
</comment>
<dbReference type="SUPFAM" id="SSF48452">
    <property type="entry name" value="TPR-like"/>
    <property type="match status" value="1"/>
</dbReference>
<gene>
    <name evidence="2" type="ORF">H4R20_004185</name>
</gene>
<keyword evidence="1" id="KW-0812">Transmembrane</keyword>
<reference evidence="2" key="1">
    <citation type="submission" date="2022-07" db="EMBL/GenBank/DDBJ databases">
        <title>Phylogenomic reconstructions and comparative analyses of Kickxellomycotina fungi.</title>
        <authorList>
            <person name="Reynolds N.K."/>
            <person name="Stajich J.E."/>
            <person name="Barry K."/>
            <person name="Grigoriev I.V."/>
            <person name="Crous P."/>
            <person name="Smith M.E."/>
        </authorList>
    </citation>
    <scope>NUCLEOTIDE SEQUENCE</scope>
    <source>
        <strain evidence="2">NRRL 1565</strain>
    </source>
</reference>
<evidence type="ECO:0000256" key="1">
    <source>
        <dbReference type="SAM" id="Phobius"/>
    </source>
</evidence>
<dbReference type="OrthoDB" id="10050400at2759"/>
<dbReference type="GO" id="GO:0006515">
    <property type="term" value="P:protein quality control for misfolded or incompletely synthesized proteins"/>
    <property type="evidence" value="ECO:0007669"/>
    <property type="project" value="TreeGrafter"/>
</dbReference>
<dbReference type="GO" id="GO:0031942">
    <property type="term" value="C:i-AAA complex"/>
    <property type="evidence" value="ECO:0007669"/>
    <property type="project" value="TreeGrafter"/>
</dbReference>
<protein>
    <recommendedName>
        <fullName evidence="4">TPR-like protein</fullName>
    </recommendedName>
</protein>
<dbReference type="EMBL" id="JANBUO010001048">
    <property type="protein sequence ID" value="KAJ2800106.1"/>
    <property type="molecule type" value="Genomic_DNA"/>
</dbReference>
<evidence type="ECO:0000313" key="3">
    <source>
        <dbReference type="Proteomes" id="UP001140094"/>
    </source>
</evidence>
<evidence type="ECO:0008006" key="4">
    <source>
        <dbReference type="Google" id="ProtNLM"/>
    </source>
</evidence>